<accession>A0A397G9I7</accession>
<dbReference type="Gene3D" id="4.10.240.10">
    <property type="entry name" value="Zn(2)-C6 fungal-type DNA-binding domain"/>
    <property type="match status" value="1"/>
</dbReference>
<evidence type="ECO:0000313" key="2">
    <source>
        <dbReference type="EMBL" id="RHZ46554.1"/>
    </source>
</evidence>
<dbReference type="OrthoDB" id="10267334at2759"/>
<name>A0A397G9I7_9GLOM</name>
<feature type="compositionally biased region" description="Low complexity" evidence="1">
    <location>
        <begin position="52"/>
        <end position="68"/>
    </location>
</feature>
<evidence type="ECO:0000256" key="1">
    <source>
        <dbReference type="SAM" id="MobiDB-lite"/>
    </source>
</evidence>
<dbReference type="AlphaFoldDB" id="A0A397G9I7"/>
<sequence>MSPSVKGKVSRNYTTLACENCKKSKTRCVQSFEVHIPISIESISSHKDNKDNNYGNDNVNSNSNNLNSPEAMAIINSNDKETKIEIYETKMDMGEKDNKLNSNIQETGNQCNPHIIPPTFTSNPNLNKNLNKNHITERPRCSRCNRRNLNCKYVPPIKKRGPKTRNSKMSVENLVTRDNVSV</sequence>
<dbReference type="Proteomes" id="UP000266861">
    <property type="component" value="Unassembled WGS sequence"/>
</dbReference>
<gene>
    <name evidence="2" type="ORF">Glove_615g50</name>
</gene>
<evidence type="ECO:0008006" key="4">
    <source>
        <dbReference type="Google" id="ProtNLM"/>
    </source>
</evidence>
<proteinExistence type="predicted"/>
<dbReference type="InterPro" id="IPR036864">
    <property type="entry name" value="Zn2-C6_fun-type_DNA-bd_sf"/>
</dbReference>
<protein>
    <recommendedName>
        <fullName evidence="4">Zn(2)-C6 fungal-type domain-containing protein</fullName>
    </recommendedName>
</protein>
<feature type="region of interest" description="Disordered" evidence="1">
    <location>
        <begin position="45"/>
        <end position="69"/>
    </location>
</feature>
<dbReference type="GO" id="GO:0008270">
    <property type="term" value="F:zinc ion binding"/>
    <property type="evidence" value="ECO:0007669"/>
    <property type="project" value="InterPro"/>
</dbReference>
<reference evidence="2 3" key="1">
    <citation type="submission" date="2018-08" db="EMBL/GenBank/DDBJ databases">
        <title>Genome and evolution of the arbuscular mycorrhizal fungus Diversispora epigaea (formerly Glomus versiforme) and its bacterial endosymbionts.</title>
        <authorList>
            <person name="Sun X."/>
            <person name="Fei Z."/>
            <person name="Harrison M."/>
        </authorList>
    </citation>
    <scope>NUCLEOTIDE SEQUENCE [LARGE SCALE GENOMIC DNA]</scope>
    <source>
        <strain evidence="2 3">IT104</strain>
    </source>
</reference>
<comment type="caution">
    <text evidence="2">The sequence shown here is derived from an EMBL/GenBank/DDBJ whole genome shotgun (WGS) entry which is preliminary data.</text>
</comment>
<keyword evidence="3" id="KW-1185">Reference proteome</keyword>
<feature type="compositionally biased region" description="Basic residues" evidence="1">
    <location>
        <begin position="157"/>
        <end position="166"/>
    </location>
</feature>
<dbReference type="EMBL" id="PQFF01000511">
    <property type="protein sequence ID" value="RHZ46554.1"/>
    <property type="molecule type" value="Genomic_DNA"/>
</dbReference>
<dbReference type="GO" id="GO:0000981">
    <property type="term" value="F:DNA-binding transcription factor activity, RNA polymerase II-specific"/>
    <property type="evidence" value="ECO:0007669"/>
    <property type="project" value="InterPro"/>
</dbReference>
<evidence type="ECO:0000313" key="3">
    <source>
        <dbReference type="Proteomes" id="UP000266861"/>
    </source>
</evidence>
<organism evidence="2 3">
    <name type="scientific">Diversispora epigaea</name>
    <dbReference type="NCBI Taxonomy" id="1348612"/>
    <lineage>
        <taxon>Eukaryota</taxon>
        <taxon>Fungi</taxon>
        <taxon>Fungi incertae sedis</taxon>
        <taxon>Mucoromycota</taxon>
        <taxon>Glomeromycotina</taxon>
        <taxon>Glomeromycetes</taxon>
        <taxon>Diversisporales</taxon>
        <taxon>Diversisporaceae</taxon>
        <taxon>Diversispora</taxon>
    </lineage>
</organism>
<feature type="region of interest" description="Disordered" evidence="1">
    <location>
        <begin position="157"/>
        <end position="182"/>
    </location>
</feature>